<comment type="caution">
    <text evidence="2">The sequence shown here is derived from an EMBL/GenBank/DDBJ whole genome shotgun (WGS) entry which is preliminary data.</text>
</comment>
<protein>
    <submittedName>
        <fullName evidence="2">Uncharacterized protein</fullName>
    </submittedName>
</protein>
<feature type="region of interest" description="Disordered" evidence="1">
    <location>
        <begin position="1"/>
        <end position="24"/>
    </location>
</feature>
<feature type="compositionally biased region" description="Basic and acidic residues" evidence="1">
    <location>
        <begin position="1"/>
        <end position="23"/>
    </location>
</feature>
<gene>
    <name evidence="2" type="ORF">FSZ31_04360</name>
</gene>
<feature type="compositionally biased region" description="Low complexity" evidence="1">
    <location>
        <begin position="56"/>
        <end position="70"/>
    </location>
</feature>
<feature type="compositionally biased region" description="Basic residues" evidence="1">
    <location>
        <begin position="46"/>
        <end position="55"/>
    </location>
</feature>
<feature type="region of interest" description="Disordered" evidence="1">
    <location>
        <begin position="38"/>
        <end position="70"/>
    </location>
</feature>
<keyword evidence="3" id="KW-1185">Reference proteome</keyword>
<dbReference type="OrthoDB" id="6699603at2"/>
<dbReference type="Proteomes" id="UP000321129">
    <property type="component" value="Unassembled WGS sequence"/>
</dbReference>
<dbReference type="EMBL" id="VOPY01000001">
    <property type="protein sequence ID" value="TXC73960.1"/>
    <property type="molecule type" value="Genomic_DNA"/>
</dbReference>
<sequence length="70" mass="7423">MAKFKVLREHRGDKQYSEGDTRTAEPSVVAHLVDAGILAPVDSGKKKPAAAKKAKTPGNKKAPTPDNKAV</sequence>
<proteinExistence type="predicted"/>
<dbReference type="AlphaFoldDB" id="A0A5C6UN36"/>
<evidence type="ECO:0000256" key="1">
    <source>
        <dbReference type="SAM" id="MobiDB-lite"/>
    </source>
</evidence>
<reference evidence="2 3" key="1">
    <citation type="submission" date="2019-08" db="EMBL/GenBank/DDBJ databases">
        <title>Sphingorhabdus soil sp. nov., isolated from arctic soil.</title>
        <authorList>
            <person name="Liu Y."/>
        </authorList>
    </citation>
    <scope>NUCLEOTIDE SEQUENCE [LARGE SCALE GENOMIC DNA]</scope>
    <source>
        <strain evidence="2 3">D-2Q-5-6</strain>
    </source>
</reference>
<name>A0A5C6UN36_9SPHN</name>
<accession>A0A5C6UN36</accession>
<dbReference type="RefSeq" id="WP_147121797.1">
    <property type="nucleotide sequence ID" value="NZ_VOPY01000001.1"/>
</dbReference>
<evidence type="ECO:0000313" key="2">
    <source>
        <dbReference type="EMBL" id="TXC73960.1"/>
    </source>
</evidence>
<organism evidence="2 3">
    <name type="scientific">Flavisphingopyxis soli</name>
    <dbReference type="NCBI Taxonomy" id="2601267"/>
    <lineage>
        <taxon>Bacteria</taxon>
        <taxon>Pseudomonadati</taxon>
        <taxon>Pseudomonadota</taxon>
        <taxon>Alphaproteobacteria</taxon>
        <taxon>Sphingomonadales</taxon>
        <taxon>Sphingopyxidaceae</taxon>
        <taxon>Flavisphingopyxis</taxon>
    </lineage>
</organism>
<evidence type="ECO:0000313" key="3">
    <source>
        <dbReference type="Proteomes" id="UP000321129"/>
    </source>
</evidence>